<keyword evidence="1" id="KW-0812">Transmembrane</keyword>
<feature type="domain" description="DUF6534" evidence="2">
    <location>
        <begin position="174"/>
        <end position="220"/>
    </location>
</feature>
<dbReference type="Pfam" id="PF20152">
    <property type="entry name" value="DUF6534"/>
    <property type="match status" value="1"/>
</dbReference>
<keyword evidence="4" id="KW-1185">Reference proteome</keyword>
<evidence type="ECO:0000313" key="3">
    <source>
        <dbReference type="EMBL" id="KAF5371489.1"/>
    </source>
</evidence>
<evidence type="ECO:0000313" key="4">
    <source>
        <dbReference type="Proteomes" id="UP000565441"/>
    </source>
</evidence>
<organism evidence="3 4">
    <name type="scientific">Tricholomella constricta</name>
    <dbReference type="NCBI Taxonomy" id="117010"/>
    <lineage>
        <taxon>Eukaryota</taxon>
        <taxon>Fungi</taxon>
        <taxon>Dikarya</taxon>
        <taxon>Basidiomycota</taxon>
        <taxon>Agaricomycotina</taxon>
        <taxon>Agaricomycetes</taxon>
        <taxon>Agaricomycetidae</taxon>
        <taxon>Agaricales</taxon>
        <taxon>Tricholomatineae</taxon>
        <taxon>Lyophyllaceae</taxon>
        <taxon>Tricholomella</taxon>
    </lineage>
</organism>
<keyword evidence="1" id="KW-1133">Transmembrane helix</keyword>
<gene>
    <name evidence="3" type="ORF">D9615_009643</name>
</gene>
<dbReference type="InterPro" id="IPR045339">
    <property type="entry name" value="DUF6534"/>
</dbReference>
<reference evidence="3 4" key="1">
    <citation type="journal article" date="2020" name="ISME J.">
        <title>Uncovering the hidden diversity of litter-decomposition mechanisms in mushroom-forming fungi.</title>
        <authorList>
            <person name="Floudas D."/>
            <person name="Bentzer J."/>
            <person name="Ahren D."/>
            <person name="Johansson T."/>
            <person name="Persson P."/>
            <person name="Tunlid A."/>
        </authorList>
    </citation>
    <scope>NUCLEOTIDE SEQUENCE [LARGE SCALE GENOMIC DNA]</scope>
    <source>
        <strain evidence="3 4">CBS 661.87</strain>
    </source>
</reference>
<proteinExistence type="predicted"/>
<keyword evidence="1" id="KW-0472">Membrane</keyword>
<evidence type="ECO:0000259" key="2">
    <source>
        <dbReference type="Pfam" id="PF20152"/>
    </source>
</evidence>
<name>A0A8H5GUZ0_9AGAR</name>
<protein>
    <recommendedName>
        <fullName evidence="2">DUF6534 domain-containing protein</fullName>
    </recommendedName>
</protein>
<accession>A0A8H5GUZ0</accession>
<feature type="transmembrane region" description="Helical" evidence="1">
    <location>
        <begin position="121"/>
        <end position="142"/>
    </location>
</feature>
<feature type="transmembrane region" description="Helical" evidence="1">
    <location>
        <begin position="21"/>
        <end position="41"/>
    </location>
</feature>
<sequence>MDGRVDEFNVRSDANLGSMEIALATSLVLFGVLIIQAYNYYQNYEDRLWLKTLVTLVSVLEAFHTYAITHTIYYTTVTLAECTLAGPNSYPLTTGVVLETLITALVQCFFAYRIYRLSGKLYVSTICWTLSFLRLGGGLVLAGESYLNVPNQTDDFVLTNNYGWLITLALAVGAFVDVLIALSLCYYIKRLAPCTHSQSTGALVDRLMTWTIHTGLITRFDGRDVLLHTVHVGTHGIDF</sequence>
<dbReference type="OrthoDB" id="2929525at2759"/>
<comment type="caution">
    <text evidence="3">The sequence shown here is derived from an EMBL/GenBank/DDBJ whole genome shotgun (WGS) entry which is preliminary data.</text>
</comment>
<feature type="transmembrane region" description="Helical" evidence="1">
    <location>
        <begin position="162"/>
        <end position="188"/>
    </location>
</feature>
<dbReference type="Proteomes" id="UP000565441">
    <property type="component" value="Unassembled WGS sequence"/>
</dbReference>
<dbReference type="PANTHER" id="PTHR40465">
    <property type="entry name" value="CHROMOSOME 1, WHOLE GENOME SHOTGUN SEQUENCE"/>
    <property type="match status" value="1"/>
</dbReference>
<dbReference type="AlphaFoldDB" id="A0A8H5GUZ0"/>
<dbReference type="PANTHER" id="PTHR40465:SF1">
    <property type="entry name" value="DUF6534 DOMAIN-CONTAINING PROTEIN"/>
    <property type="match status" value="1"/>
</dbReference>
<evidence type="ECO:0000256" key="1">
    <source>
        <dbReference type="SAM" id="Phobius"/>
    </source>
</evidence>
<feature type="transmembrane region" description="Helical" evidence="1">
    <location>
        <begin position="89"/>
        <end position="112"/>
    </location>
</feature>
<feature type="transmembrane region" description="Helical" evidence="1">
    <location>
        <begin position="48"/>
        <end position="69"/>
    </location>
</feature>
<dbReference type="EMBL" id="JAACJP010000046">
    <property type="protein sequence ID" value="KAF5371489.1"/>
    <property type="molecule type" value="Genomic_DNA"/>
</dbReference>